<name>A0A2Z6ZST9_9LAMI</name>
<dbReference type="AlphaFoldDB" id="A0A2Z6ZST9"/>
<protein>
    <submittedName>
        <fullName evidence="1">Uncharacterized protein</fullName>
    </submittedName>
</protein>
<evidence type="ECO:0000313" key="2">
    <source>
        <dbReference type="Proteomes" id="UP000250235"/>
    </source>
</evidence>
<evidence type="ECO:0000313" key="1">
    <source>
        <dbReference type="EMBL" id="KZT76242.1"/>
    </source>
</evidence>
<gene>
    <name evidence="1" type="ORF">F511_46733</name>
</gene>
<dbReference type="EMBL" id="KV139520">
    <property type="protein sequence ID" value="KZT76242.1"/>
    <property type="molecule type" value="Genomic_DNA"/>
</dbReference>
<accession>A0A2Z6ZST9</accession>
<proteinExistence type="predicted"/>
<reference evidence="1 2" key="1">
    <citation type="journal article" date="2015" name="Proc. Natl. Acad. Sci. U.S.A.">
        <title>The resurrection genome of Boea hygrometrica: A blueprint for survival of dehydration.</title>
        <authorList>
            <person name="Xiao L."/>
            <person name="Yang G."/>
            <person name="Zhang L."/>
            <person name="Yang X."/>
            <person name="Zhao S."/>
            <person name="Ji Z."/>
            <person name="Zhou Q."/>
            <person name="Hu M."/>
            <person name="Wang Y."/>
            <person name="Chen M."/>
            <person name="Xu Y."/>
            <person name="Jin H."/>
            <person name="Xiao X."/>
            <person name="Hu G."/>
            <person name="Bao F."/>
            <person name="Hu Y."/>
            <person name="Wan P."/>
            <person name="Li L."/>
            <person name="Deng X."/>
            <person name="Kuang T."/>
            <person name="Xiang C."/>
            <person name="Zhu J.K."/>
            <person name="Oliver M.J."/>
            <person name="He Y."/>
        </authorList>
    </citation>
    <scope>NUCLEOTIDE SEQUENCE [LARGE SCALE GENOMIC DNA]</scope>
    <source>
        <strain evidence="2">cv. XS01</strain>
    </source>
</reference>
<sequence>MVSHAWRRLLVAGRTNCDARWRAIAPRLVAAVRNFRDGAAAGRRRSGDVVTAGLNSSRV</sequence>
<organism evidence="1 2">
    <name type="scientific">Dorcoceras hygrometricum</name>
    <dbReference type="NCBI Taxonomy" id="472368"/>
    <lineage>
        <taxon>Eukaryota</taxon>
        <taxon>Viridiplantae</taxon>
        <taxon>Streptophyta</taxon>
        <taxon>Embryophyta</taxon>
        <taxon>Tracheophyta</taxon>
        <taxon>Spermatophyta</taxon>
        <taxon>Magnoliopsida</taxon>
        <taxon>eudicotyledons</taxon>
        <taxon>Gunneridae</taxon>
        <taxon>Pentapetalae</taxon>
        <taxon>asterids</taxon>
        <taxon>lamiids</taxon>
        <taxon>Lamiales</taxon>
        <taxon>Gesneriaceae</taxon>
        <taxon>Didymocarpoideae</taxon>
        <taxon>Trichosporeae</taxon>
        <taxon>Loxocarpinae</taxon>
        <taxon>Dorcoceras</taxon>
    </lineage>
</organism>
<dbReference type="Proteomes" id="UP000250235">
    <property type="component" value="Unassembled WGS sequence"/>
</dbReference>
<keyword evidence="2" id="KW-1185">Reference proteome</keyword>